<dbReference type="SUPFAM" id="SSF161098">
    <property type="entry name" value="MetI-like"/>
    <property type="match status" value="1"/>
</dbReference>
<dbReference type="Proteomes" id="UP000268652">
    <property type="component" value="Unassembled WGS sequence"/>
</dbReference>
<reference evidence="11 12" key="1">
    <citation type="submission" date="2018-09" db="EMBL/GenBank/DDBJ databases">
        <title>Streptomyces sp. nov. DS1-2, an endophytic actinomycete isolated from roots of Dendrobium scabrilingue.</title>
        <authorList>
            <person name="Kuncharoen N."/>
            <person name="Kudo T."/>
            <person name="Ohkuma M."/>
            <person name="Yuki M."/>
            <person name="Tanasupawat S."/>
        </authorList>
    </citation>
    <scope>NUCLEOTIDE SEQUENCE [LARGE SCALE GENOMIC DNA]</scope>
    <source>
        <strain evidence="9 12">AZ1-7</strain>
        <strain evidence="10 11">DS1-2</strain>
    </source>
</reference>
<keyword evidence="6 7" id="KW-0472">Membrane</keyword>
<feature type="transmembrane region" description="Helical" evidence="7">
    <location>
        <begin position="31"/>
        <end position="53"/>
    </location>
</feature>
<dbReference type="RefSeq" id="WP_120695915.1">
    <property type="nucleotide sequence ID" value="NZ_RBDX01000002.1"/>
</dbReference>
<dbReference type="GO" id="GO:0005886">
    <property type="term" value="C:plasma membrane"/>
    <property type="evidence" value="ECO:0007669"/>
    <property type="project" value="UniProtKB-SubCell"/>
</dbReference>
<dbReference type="OrthoDB" id="2063054at2"/>
<dbReference type="InterPro" id="IPR000515">
    <property type="entry name" value="MetI-like"/>
</dbReference>
<dbReference type="GO" id="GO:0055085">
    <property type="term" value="P:transmembrane transport"/>
    <property type="evidence" value="ECO:0007669"/>
    <property type="project" value="InterPro"/>
</dbReference>
<dbReference type="CDD" id="cd06261">
    <property type="entry name" value="TM_PBP2"/>
    <property type="match status" value="1"/>
</dbReference>
<evidence type="ECO:0000313" key="11">
    <source>
        <dbReference type="Proteomes" id="UP000268652"/>
    </source>
</evidence>
<protein>
    <submittedName>
        <fullName evidence="9">Carbohydrate ABC transporter permease</fullName>
    </submittedName>
</protein>
<comment type="caution">
    <text evidence="9">The sequence shown here is derived from an EMBL/GenBank/DDBJ whole genome shotgun (WGS) entry which is preliminary data.</text>
</comment>
<name>A0A3A9WGG7_9ACTN</name>
<feature type="transmembrane region" description="Helical" evidence="7">
    <location>
        <begin position="260"/>
        <end position="281"/>
    </location>
</feature>
<dbReference type="InterPro" id="IPR035906">
    <property type="entry name" value="MetI-like_sf"/>
</dbReference>
<evidence type="ECO:0000256" key="2">
    <source>
        <dbReference type="ARBA" id="ARBA00022448"/>
    </source>
</evidence>
<feature type="transmembrane region" description="Helical" evidence="7">
    <location>
        <begin position="96"/>
        <end position="115"/>
    </location>
</feature>
<evidence type="ECO:0000313" key="9">
    <source>
        <dbReference type="EMBL" id="RKN12045.1"/>
    </source>
</evidence>
<evidence type="ECO:0000256" key="7">
    <source>
        <dbReference type="RuleBase" id="RU363032"/>
    </source>
</evidence>
<evidence type="ECO:0000313" key="12">
    <source>
        <dbReference type="Proteomes" id="UP000275024"/>
    </source>
</evidence>
<feature type="domain" description="ABC transmembrane type-1" evidence="8">
    <location>
        <begin position="92"/>
        <end position="281"/>
    </location>
</feature>
<keyword evidence="5 7" id="KW-1133">Transmembrane helix</keyword>
<keyword evidence="4 7" id="KW-0812">Transmembrane</keyword>
<evidence type="ECO:0000256" key="4">
    <source>
        <dbReference type="ARBA" id="ARBA00022692"/>
    </source>
</evidence>
<dbReference type="PANTHER" id="PTHR43744">
    <property type="entry name" value="ABC TRANSPORTER PERMEASE PROTEIN MG189-RELATED-RELATED"/>
    <property type="match status" value="1"/>
</dbReference>
<dbReference type="Proteomes" id="UP000275024">
    <property type="component" value="Unassembled WGS sequence"/>
</dbReference>
<feature type="transmembrane region" description="Helical" evidence="7">
    <location>
        <begin position="202"/>
        <end position="224"/>
    </location>
</feature>
<evidence type="ECO:0000313" key="10">
    <source>
        <dbReference type="EMBL" id="RKN25904.1"/>
    </source>
</evidence>
<dbReference type="EMBL" id="RBDY01000003">
    <property type="protein sequence ID" value="RKN25904.1"/>
    <property type="molecule type" value="Genomic_DNA"/>
</dbReference>
<keyword evidence="2 7" id="KW-0813">Transport</keyword>
<gene>
    <name evidence="10" type="ORF">D7318_06590</name>
    <name evidence="9" type="ORF">D7319_03890</name>
</gene>
<keyword evidence="3" id="KW-1003">Cell membrane</keyword>
<comment type="similarity">
    <text evidence="7">Belongs to the binding-protein-dependent transport system permease family.</text>
</comment>
<dbReference type="Pfam" id="PF00528">
    <property type="entry name" value="BPD_transp_1"/>
    <property type="match status" value="1"/>
</dbReference>
<organism evidence="9 12">
    <name type="scientific">Streptomyces radicis</name>
    <dbReference type="NCBI Taxonomy" id="1750517"/>
    <lineage>
        <taxon>Bacteria</taxon>
        <taxon>Bacillati</taxon>
        <taxon>Actinomycetota</taxon>
        <taxon>Actinomycetes</taxon>
        <taxon>Kitasatosporales</taxon>
        <taxon>Streptomycetaceae</taxon>
        <taxon>Streptomyces</taxon>
    </lineage>
</organism>
<proteinExistence type="inferred from homology"/>
<sequence>MSALTAVRNAIRPRGDEDSGGRGARWTRGRVALLACALVLAVLWVLPLAWALATSLKPEDETTDTGLHWIGSEITFNAYEQVWASGDLTRWMFNTAYIASMTTLLTVVLTAMAAYGFSRTEFRGRKLLYGLVMAGIMVPPQVLIAPLFAEMVAFGLVDTYWGVILPQVATPAMVFILVKFFDGLPRELEEAAYVDGAGRWRVFWRIVMPLSRPVLAAVAIFTFIQTWNNFLWPFLVTTDPNAMTLPVGLVNVQSTYGVRYAQVMASVIIGGLPLLIVFVFFQRQIVRGVAHTGLAGQ</sequence>
<dbReference type="AlphaFoldDB" id="A0A3A9WGG7"/>
<dbReference type="PANTHER" id="PTHR43744:SF12">
    <property type="entry name" value="ABC TRANSPORTER PERMEASE PROTEIN MG189-RELATED"/>
    <property type="match status" value="1"/>
</dbReference>
<feature type="transmembrane region" description="Helical" evidence="7">
    <location>
        <begin position="160"/>
        <end position="181"/>
    </location>
</feature>
<comment type="subcellular location">
    <subcellularLocation>
        <location evidence="1 7">Cell membrane</location>
        <topology evidence="1 7">Multi-pass membrane protein</topology>
    </subcellularLocation>
</comment>
<evidence type="ECO:0000256" key="3">
    <source>
        <dbReference type="ARBA" id="ARBA00022475"/>
    </source>
</evidence>
<keyword evidence="11" id="KW-1185">Reference proteome</keyword>
<evidence type="ECO:0000259" key="8">
    <source>
        <dbReference type="PROSITE" id="PS50928"/>
    </source>
</evidence>
<feature type="transmembrane region" description="Helical" evidence="7">
    <location>
        <begin position="127"/>
        <end position="148"/>
    </location>
</feature>
<evidence type="ECO:0000256" key="1">
    <source>
        <dbReference type="ARBA" id="ARBA00004651"/>
    </source>
</evidence>
<accession>A0A3A9WGG7</accession>
<dbReference type="Gene3D" id="1.10.3720.10">
    <property type="entry name" value="MetI-like"/>
    <property type="match status" value="1"/>
</dbReference>
<evidence type="ECO:0000256" key="6">
    <source>
        <dbReference type="ARBA" id="ARBA00023136"/>
    </source>
</evidence>
<evidence type="ECO:0000256" key="5">
    <source>
        <dbReference type="ARBA" id="ARBA00022989"/>
    </source>
</evidence>
<dbReference type="EMBL" id="RBDX01000002">
    <property type="protein sequence ID" value="RKN12045.1"/>
    <property type="molecule type" value="Genomic_DNA"/>
</dbReference>
<dbReference type="PROSITE" id="PS50928">
    <property type="entry name" value="ABC_TM1"/>
    <property type="match status" value="1"/>
</dbReference>